<dbReference type="EMBL" id="GL377302">
    <property type="protein sequence ID" value="EFJ01907.1"/>
    <property type="molecule type" value="Genomic_DNA"/>
</dbReference>
<dbReference type="RefSeq" id="XP_003036809.1">
    <property type="nucleotide sequence ID" value="XM_003036763.1"/>
</dbReference>
<dbReference type="InParanoid" id="D8PJZ6"/>
<evidence type="ECO:0000313" key="2">
    <source>
        <dbReference type="EMBL" id="EFJ01907.1"/>
    </source>
</evidence>
<name>D8PJZ6_SCHCM</name>
<accession>D8PJZ6</accession>
<dbReference type="KEGG" id="scm:SCHCO_02623596"/>
<dbReference type="AlphaFoldDB" id="D8PJZ6"/>
<protein>
    <submittedName>
        <fullName evidence="2">Uncharacterized protein</fullName>
    </submittedName>
</protein>
<gene>
    <name evidence="2" type="ORF">SCHCODRAFT_103069</name>
</gene>
<feature type="region of interest" description="Disordered" evidence="1">
    <location>
        <begin position="286"/>
        <end position="331"/>
    </location>
</feature>
<dbReference type="HOGENOM" id="CLU_839789_0_0_1"/>
<evidence type="ECO:0000256" key="1">
    <source>
        <dbReference type="SAM" id="MobiDB-lite"/>
    </source>
</evidence>
<keyword evidence="3" id="KW-1185">Reference proteome</keyword>
<dbReference type="GeneID" id="9589185"/>
<dbReference type="Proteomes" id="UP000007431">
    <property type="component" value="Unassembled WGS sequence"/>
</dbReference>
<feature type="non-terminal residue" evidence="2">
    <location>
        <position position="331"/>
    </location>
</feature>
<reference evidence="2 3" key="1">
    <citation type="journal article" date="2010" name="Nat. Biotechnol.">
        <title>Genome sequence of the model mushroom Schizophyllum commune.</title>
        <authorList>
            <person name="Ohm R.A."/>
            <person name="de Jong J.F."/>
            <person name="Lugones L.G."/>
            <person name="Aerts A."/>
            <person name="Kothe E."/>
            <person name="Stajich J.E."/>
            <person name="de Vries R.P."/>
            <person name="Record E."/>
            <person name="Levasseur A."/>
            <person name="Baker S.E."/>
            <person name="Bartholomew K.A."/>
            <person name="Coutinho P.M."/>
            <person name="Erdmann S."/>
            <person name="Fowler T.J."/>
            <person name="Gathman A.C."/>
            <person name="Lombard V."/>
            <person name="Henrissat B."/>
            <person name="Knabe N."/>
            <person name="Kuees U."/>
            <person name="Lilly W.W."/>
            <person name="Lindquist E."/>
            <person name="Lucas S."/>
            <person name="Magnuson J.K."/>
            <person name="Piumi F."/>
            <person name="Raudaskoski M."/>
            <person name="Salamov A."/>
            <person name="Schmutz J."/>
            <person name="Schwarze F.W.M.R."/>
            <person name="vanKuyk P.A."/>
            <person name="Horton J.S."/>
            <person name="Grigoriev I.V."/>
            <person name="Woesten H.A.B."/>
        </authorList>
    </citation>
    <scope>NUCLEOTIDE SEQUENCE [LARGE SCALE GENOMIC DNA]</scope>
    <source>
        <strain evidence="3">H4-8 / FGSC 9210</strain>
    </source>
</reference>
<sequence>MLACLRRAGYTALRQRPRTRIVAPSAFPRYARLYSDQPDPLASLKQGFARELGLVPEPEYDGIPPKHKFPGMTRKQLEEFWRHKVENLPDRGPDENYTFDDLKQLDLLEEDVETIRNMPEDMPPEQLDDFLRQAIEGALMRDIEELFGDVEPLNKLRAEADKLAPEQQEELYGWVSEELQKKLAGMDPETQALINANAARQLQWGEVTEAASRDPGIQAALEEFWAVAREVTGVKEEDTVGGRFNPTPEQTMRMLANSAIDDAMNKVMDAFKDQGVDLPSNMVMSQAMREAVEEVRQEEGEGDGQEERPGDAPSSTDNPGDAQPGGKVPSP</sequence>
<feature type="compositionally biased region" description="Basic and acidic residues" evidence="1">
    <location>
        <begin position="290"/>
        <end position="310"/>
    </location>
</feature>
<proteinExistence type="predicted"/>
<evidence type="ECO:0000313" key="3">
    <source>
        <dbReference type="Proteomes" id="UP000007431"/>
    </source>
</evidence>
<dbReference type="OrthoDB" id="10291227at2759"/>
<dbReference type="VEuPathDB" id="FungiDB:SCHCODRAFT_02623596"/>
<organism evidence="3">
    <name type="scientific">Schizophyllum commune (strain H4-8 / FGSC 9210)</name>
    <name type="common">Split gill fungus</name>
    <dbReference type="NCBI Taxonomy" id="578458"/>
    <lineage>
        <taxon>Eukaryota</taxon>
        <taxon>Fungi</taxon>
        <taxon>Dikarya</taxon>
        <taxon>Basidiomycota</taxon>
        <taxon>Agaricomycotina</taxon>
        <taxon>Agaricomycetes</taxon>
        <taxon>Agaricomycetidae</taxon>
        <taxon>Agaricales</taxon>
        <taxon>Schizophyllaceae</taxon>
        <taxon>Schizophyllum</taxon>
    </lineage>
</organism>